<feature type="transmembrane region" description="Helical" evidence="1">
    <location>
        <begin position="56"/>
        <end position="85"/>
    </location>
</feature>
<dbReference type="EMBL" id="MNUU01000082">
    <property type="protein sequence ID" value="OIO06366.1"/>
    <property type="molecule type" value="Genomic_DNA"/>
</dbReference>
<gene>
    <name evidence="2" type="ORF">AUJ27_04315</name>
</gene>
<dbReference type="Pfam" id="PF18895">
    <property type="entry name" value="T4SS_pilin"/>
    <property type="match status" value="1"/>
</dbReference>
<name>A0A1J4T792_9BACT</name>
<proteinExistence type="predicted"/>
<protein>
    <submittedName>
        <fullName evidence="2">Uncharacterized protein</fullName>
    </submittedName>
</protein>
<keyword evidence="1" id="KW-0472">Membrane</keyword>
<comment type="caution">
    <text evidence="2">The sequence shown here is derived from an EMBL/GenBank/DDBJ whole genome shotgun (WGS) entry which is preliminary data.</text>
</comment>
<reference evidence="2 3" key="1">
    <citation type="journal article" date="2016" name="Environ. Microbiol.">
        <title>Genomic resolution of a cold subsurface aquifer community provides metabolic insights for novel microbes adapted to high CO concentrations.</title>
        <authorList>
            <person name="Probst A.J."/>
            <person name="Castelle C.J."/>
            <person name="Singh A."/>
            <person name="Brown C.T."/>
            <person name="Anantharaman K."/>
            <person name="Sharon I."/>
            <person name="Hug L.A."/>
            <person name="Burstein D."/>
            <person name="Emerson J.B."/>
            <person name="Thomas B.C."/>
            <person name="Banfield J.F."/>
        </authorList>
    </citation>
    <scope>NUCLEOTIDE SEQUENCE [LARGE SCALE GENOMIC DNA]</scope>
    <source>
        <strain evidence="2">CG1_02_37_44</strain>
    </source>
</reference>
<evidence type="ECO:0000313" key="3">
    <source>
        <dbReference type="Proteomes" id="UP000183192"/>
    </source>
</evidence>
<organism evidence="2 3">
    <name type="scientific">Candidatus Falkowbacteria bacterium CG1_02_37_44</name>
    <dbReference type="NCBI Taxonomy" id="1805146"/>
    <lineage>
        <taxon>Bacteria</taxon>
        <taxon>Candidatus Falkowiibacteriota</taxon>
    </lineage>
</organism>
<keyword evidence="1" id="KW-0812">Transmembrane</keyword>
<dbReference type="STRING" id="1805146.AUJ27_04315"/>
<keyword evidence="1" id="KW-1133">Transmembrane helix</keyword>
<accession>A0A1J4T792</accession>
<dbReference type="AlphaFoldDB" id="A0A1J4T792"/>
<evidence type="ECO:0000256" key="1">
    <source>
        <dbReference type="SAM" id="Phobius"/>
    </source>
</evidence>
<dbReference type="Proteomes" id="UP000183192">
    <property type="component" value="Unassembled WGS sequence"/>
</dbReference>
<feature type="transmembrane region" description="Helical" evidence="1">
    <location>
        <begin position="97"/>
        <end position="118"/>
    </location>
</feature>
<dbReference type="InterPro" id="IPR043993">
    <property type="entry name" value="T4SS_pilin"/>
</dbReference>
<sequence length="142" mass="15600">MKNEAFLKLKIQNLFLLTFVLILALSPALVLAICTGPLVPCGGEGNPCEFCHIFVLINNVISFSLTCLAPLVAVLLLVFGGFYLLTAGPDPEKVKKARSIIFSAVIGLVIIFVAWVFLNTFLDFIGVVEWTGLKTWWQIQCP</sequence>
<evidence type="ECO:0000313" key="2">
    <source>
        <dbReference type="EMBL" id="OIO06366.1"/>
    </source>
</evidence>